<dbReference type="RefSeq" id="WP_107751281.1">
    <property type="nucleotide sequence ID" value="NZ_QBKF01000004.1"/>
</dbReference>
<keyword evidence="1" id="KW-0732">Signal</keyword>
<dbReference type="OrthoDB" id="7863585at2"/>
<dbReference type="EMBL" id="QDDR01000003">
    <property type="protein sequence ID" value="PVE47908.1"/>
    <property type="molecule type" value="Genomic_DNA"/>
</dbReference>
<evidence type="ECO:0000313" key="3">
    <source>
        <dbReference type="Proteomes" id="UP000244810"/>
    </source>
</evidence>
<comment type="caution">
    <text evidence="2">The sequence shown here is derived from an EMBL/GenBank/DDBJ whole genome shotgun (WGS) entry which is preliminary data.</text>
</comment>
<organism evidence="2 3">
    <name type="scientific">Pararhodobacter aggregans</name>
    <dbReference type="NCBI Taxonomy" id="404875"/>
    <lineage>
        <taxon>Bacteria</taxon>
        <taxon>Pseudomonadati</taxon>
        <taxon>Pseudomonadota</taxon>
        <taxon>Alphaproteobacteria</taxon>
        <taxon>Rhodobacterales</taxon>
        <taxon>Paracoccaceae</taxon>
        <taxon>Pararhodobacter</taxon>
    </lineage>
</organism>
<proteinExistence type="predicted"/>
<sequence>MRILRALFLTCLVATLISGSVTMASARHQARAAGEVVICTGYGLTTISIDENGDPVSGTVILCPDCLPALAALTDTVVRLPEAPGRLSPVRYALPHVPTPAPPAPVHSLTRGPPVPV</sequence>
<dbReference type="AlphaFoldDB" id="A0A2T7UTJ7"/>
<keyword evidence="3" id="KW-1185">Reference proteome</keyword>
<protein>
    <recommendedName>
        <fullName evidence="4">DUF2946 domain-containing protein</fullName>
    </recommendedName>
</protein>
<evidence type="ECO:0000256" key="1">
    <source>
        <dbReference type="SAM" id="SignalP"/>
    </source>
</evidence>
<reference evidence="2 3" key="1">
    <citation type="journal article" date="2011" name="Syst. Appl. Microbiol.">
        <title>Defluviimonas denitrificans gen. nov., sp. nov., and Pararhodobacter aggregans gen. nov., sp. nov., non-phototrophic Rhodobacteraceae from the biofilter of a marine aquaculture.</title>
        <authorList>
            <person name="Foesel B.U."/>
            <person name="Drake H.L."/>
            <person name="Schramm A."/>
        </authorList>
    </citation>
    <scope>NUCLEOTIDE SEQUENCE [LARGE SCALE GENOMIC DNA]</scope>
    <source>
        <strain evidence="2 3">D1-19</strain>
    </source>
</reference>
<gene>
    <name evidence="2" type="ORF">DDE23_07125</name>
</gene>
<name>A0A2T7UTJ7_9RHOB</name>
<evidence type="ECO:0008006" key="4">
    <source>
        <dbReference type="Google" id="ProtNLM"/>
    </source>
</evidence>
<feature type="signal peptide" evidence="1">
    <location>
        <begin position="1"/>
        <end position="26"/>
    </location>
</feature>
<feature type="chain" id="PRO_5015713026" description="DUF2946 domain-containing protein" evidence="1">
    <location>
        <begin position="27"/>
        <end position="117"/>
    </location>
</feature>
<dbReference type="Proteomes" id="UP000244810">
    <property type="component" value="Unassembled WGS sequence"/>
</dbReference>
<evidence type="ECO:0000313" key="2">
    <source>
        <dbReference type="EMBL" id="PVE47908.1"/>
    </source>
</evidence>
<accession>A0A2T7UTJ7</accession>